<organism evidence="7 8">
    <name type="scientific">Streptomonospora algeriensis</name>
    <dbReference type="NCBI Taxonomy" id="995084"/>
    <lineage>
        <taxon>Bacteria</taxon>
        <taxon>Bacillati</taxon>
        <taxon>Actinomycetota</taxon>
        <taxon>Actinomycetes</taxon>
        <taxon>Streptosporangiales</taxon>
        <taxon>Nocardiopsidaceae</taxon>
        <taxon>Streptomonospora</taxon>
    </lineage>
</organism>
<keyword evidence="3 6" id="KW-0812">Transmembrane</keyword>
<accession>A0ABW3BLH3</accession>
<dbReference type="PANTHER" id="PTHR23513">
    <property type="entry name" value="INTEGRAL MEMBRANE EFFLUX PROTEIN-RELATED"/>
    <property type="match status" value="1"/>
</dbReference>
<feature type="transmembrane region" description="Helical" evidence="6">
    <location>
        <begin position="41"/>
        <end position="64"/>
    </location>
</feature>
<gene>
    <name evidence="7" type="ORF">ACFQZU_21695</name>
</gene>
<sequence>SAALALAALVLLGCCQAVEEILRYSLIQAHTPDALRGRVNSAWLAQATVGGSLGASLMGGLASVLGTATALVTAGAAGAALVGAIALTAPGLLSTRGAAPPLPDDMTA</sequence>
<comment type="subcellular location">
    <subcellularLocation>
        <location evidence="1">Cell membrane</location>
        <topology evidence="1">Multi-pass membrane protein</topology>
    </subcellularLocation>
</comment>
<evidence type="ECO:0000313" key="8">
    <source>
        <dbReference type="Proteomes" id="UP001596956"/>
    </source>
</evidence>
<evidence type="ECO:0000256" key="3">
    <source>
        <dbReference type="ARBA" id="ARBA00022692"/>
    </source>
</evidence>
<evidence type="ECO:0000256" key="5">
    <source>
        <dbReference type="ARBA" id="ARBA00023136"/>
    </source>
</evidence>
<evidence type="ECO:0000256" key="4">
    <source>
        <dbReference type="ARBA" id="ARBA00022989"/>
    </source>
</evidence>
<evidence type="ECO:0000256" key="1">
    <source>
        <dbReference type="ARBA" id="ARBA00004651"/>
    </source>
</evidence>
<protein>
    <submittedName>
        <fullName evidence="7">Enterobactin transporter EntS</fullName>
    </submittedName>
</protein>
<feature type="transmembrane region" description="Helical" evidence="6">
    <location>
        <begin position="71"/>
        <end position="93"/>
    </location>
</feature>
<comment type="caution">
    <text evidence="7">The sequence shown here is derived from an EMBL/GenBank/DDBJ whole genome shotgun (WGS) entry which is preliminary data.</text>
</comment>
<dbReference type="SUPFAM" id="SSF103473">
    <property type="entry name" value="MFS general substrate transporter"/>
    <property type="match status" value="1"/>
</dbReference>
<evidence type="ECO:0000256" key="2">
    <source>
        <dbReference type="ARBA" id="ARBA00022475"/>
    </source>
</evidence>
<keyword evidence="8" id="KW-1185">Reference proteome</keyword>
<dbReference type="InterPro" id="IPR036259">
    <property type="entry name" value="MFS_trans_sf"/>
</dbReference>
<proteinExistence type="predicted"/>
<dbReference type="PANTHER" id="PTHR23513:SF6">
    <property type="entry name" value="MAJOR FACILITATOR SUPERFAMILY ASSOCIATED DOMAIN-CONTAINING PROTEIN"/>
    <property type="match status" value="1"/>
</dbReference>
<keyword evidence="2" id="KW-1003">Cell membrane</keyword>
<feature type="non-terminal residue" evidence="7">
    <location>
        <position position="1"/>
    </location>
</feature>
<dbReference type="Gene3D" id="1.20.1250.20">
    <property type="entry name" value="MFS general substrate transporter like domains"/>
    <property type="match status" value="1"/>
</dbReference>
<name>A0ABW3BLH3_9ACTN</name>
<dbReference type="EMBL" id="JBHTHR010001208">
    <property type="protein sequence ID" value="MFD0803915.1"/>
    <property type="molecule type" value="Genomic_DNA"/>
</dbReference>
<keyword evidence="5 6" id="KW-0472">Membrane</keyword>
<evidence type="ECO:0000256" key="6">
    <source>
        <dbReference type="SAM" id="Phobius"/>
    </source>
</evidence>
<evidence type="ECO:0000313" key="7">
    <source>
        <dbReference type="EMBL" id="MFD0803915.1"/>
    </source>
</evidence>
<keyword evidence="4 6" id="KW-1133">Transmembrane helix</keyword>
<dbReference type="Proteomes" id="UP001596956">
    <property type="component" value="Unassembled WGS sequence"/>
</dbReference>
<reference evidence="8" key="1">
    <citation type="journal article" date="2019" name="Int. J. Syst. Evol. Microbiol.">
        <title>The Global Catalogue of Microorganisms (GCM) 10K type strain sequencing project: providing services to taxonomists for standard genome sequencing and annotation.</title>
        <authorList>
            <consortium name="The Broad Institute Genomics Platform"/>
            <consortium name="The Broad Institute Genome Sequencing Center for Infectious Disease"/>
            <person name="Wu L."/>
            <person name="Ma J."/>
        </authorList>
    </citation>
    <scope>NUCLEOTIDE SEQUENCE [LARGE SCALE GENOMIC DNA]</scope>
    <source>
        <strain evidence="8">CCUG 63369</strain>
    </source>
</reference>